<dbReference type="Proteomes" id="UP000823775">
    <property type="component" value="Unassembled WGS sequence"/>
</dbReference>
<accession>A0ABS8S707</accession>
<sequence>MKALLGAYDVWKIVESLPLPQRRKTKRHSHSSIKFWMKRCSRRLQIQLTPSKHGKFFKLPLRIWTRRKRRKVKGVTHNKEVVSMKEVVVEEEEMLVNLRPKKIEVKAPTKEEATKEVEDGGQIKE</sequence>
<evidence type="ECO:0000313" key="2">
    <source>
        <dbReference type="Proteomes" id="UP000823775"/>
    </source>
</evidence>
<comment type="caution">
    <text evidence="1">The sequence shown here is derived from an EMBL/GenBank/DDBJ whole genome shotgun (WGS) entry which is preliminary data.</text>
</comment>
<proteinExistence type="predicted"/>
<feature type="non-terminal residue" evidence="1">
    <location>
        <position position="125"/>
    </location>
</feature>
<keyword evidence="2" id="KW-1185">Reference proteome</keyword>
<name>A0ABS8S707_DATST</name>
<reference evidence="1 2" key="1">
    <citation type="journal article" date="2021" name="BMC Genomics">
        <title>Datura genome reveals duplications of psychoactive alkaloid biosynthetic genes and high mutation rate following tissue culture.</title>
        <authorList>
            <person name="Rajewski A."/>
            <person name="Carter-House D."/>
            <person name="Stajich J."/>
            <person name="Litt A."/>
        </authorList>
    </citation>
    <scope>NUCLEOTIDE SEQUENCE [LARGE SCALE GENOMIC DNA]</scope>
    <source>
        <strain evidence="1">AR-01</strain>
    </source>
</reference>
<dbReference type="EMBL" id="JACEIK010000262">
    <property type="protein sequence ID" value="MCD7453669.1"/>
    <property type="molecule type" value="Genomic_DNA"/>
</dbReference>
<organism evidence="1 2">
    <name type="scientific">Datura stramonium</name>
    <name type="common">Jimsonweed</name>
    <name type="synonym">Common thornapple</name>
    <dbReference type="NCBI Taxonomy" id="4076"/>
    <lineage>
        <taxon>Eukaryota</taxon>
        <taxon>Viridiplantae</taxon>
        <taxon>Streptophyta</taxon>
        <taxon>Embryophyta</taxon>
        <taxon>Tracheophyta</taxon>
        <taxon>Spermatophyta</taxon>
        <taxon>Magnoliopsida</taxon>
        <taxon>eudicotyledons</taxon>
        <taxon>Gunneridae</taxon>
        <taxon>Pentapetalae</taxon>
        <taxon>asterids</taxon>
        <taxon>lamiids</taxon>
        <taxon>Solanales</taxon>
        <taxon>Solanaceae</taxon>
        <taxon>Solanoideae</taxon>
        <taxon>Datureae</taxon>
        <taxon>Datura</taxon>
    </lineage>
</organism>
<protein>
    <submittedName>
        <fullName evidence="1">Uncharacterized protein</fullName>
    </submittedName>
</protein>
<gene>
    <name evidence="1" type="ORF">HAX54_021824</name>
</gene>
<evidence type="ECO:0000313" key="1">
    <source>
        <dbReference type="EMBL" id="MCD7453669.1"/>
    </source>
</evidence>